<feature type="binding site" evidence="6">
    <location>
        <begin position="161"/>
        <end position="166"/>
    </location>
    <ligand>
        <name>NAD(+)</name>
        <dbReference type="ChEBI" id="CHEBI:57540"/>
    </ligand>
</feature>
<proteinExistence type="inferred from homology"/>
<name>A0ABY5DK85_9GAMM</name>
<sequence length="265" mass="29556">MSHFKQVVLFSFKSDAKKVAKISEVIESAGVSIIDEVFMSKADLIIVMGGDGTMLHQAKIAYQYNIPILGINDGHTGFLADIEYSNASSVLKAILEGHYFEDYRTVFECMFSGEKHIAINELMLSKSQANRMIRYEVFVDERFMYNQTGDGLIVSTATGSTAYALSAGGQIIHPEVDVMSLVPICPRHLSARPVIIPSSSNVVLNIQKWKGSCTNISIDGKEIEVIESLSNIQIKCSEKKLKLIHPLHYDFYQTLHSKLNWETNS</sequence>
<evidence type="ECO:0000256" key="6">
    <source>
        <dbReference type="HAMAP-Rule" id="MF_00361"/>
    </source>
</evidence>
<evidence type="ECO:0000256" key="3">
    <source>
        <dbReference type="ARBA" id="ARBA00022857"/>
    </source>
</evidence>
<dbReference type="InterPro" id="IPR017437">
    <property type="entry name" value="ATP-NAD_kinase_PpnK-typ_C"/>
</dbReference>
<dbReference type="PANTHER" id="PTHR20275:SF0">
    <property type="entry name" value="NAD KINASE"/>
    <property type="match status" value="1"/>
</dbReference>
<feature type="binding site" evidence="6">
    <location>
        <begin position="120"/>
        <end position="121"/>
    </location>
    <ligand>
        <name>NAD(+)</name>
        <dbReference type="ChEBI" id="CHEBI:57540"/>
    </ligand>
</feature>
<evidence type="ECO:0000313" key="8">
    <source>
        <dbReference type="Proteomes" id="UP001055955"/>
    </source>
</evidence>
<dbReference type="HAMAP" id="MF_00361">
    <property type="entry name" value="NAD_kinase"/>
    <property type="match status" value="1"/>
</dbReference>
<dbReference type="EMBL" id="CP092900">
    <property type="protein sequence ID" value="UTC24392.1"/>
    <property type="molecule type" value="Genomic_DNA"/>
</dbReference>
<dbReference type="PANTHER" id="PTHR20275">
    <property type="entry name" value="NAD KINASE"/>
    <property type="match status" value="1"/>
</dbReference>
<comment type="cofactor">
    <cofactor evidence="6">
        <name>a divalent metal cation</name>
        <dbReference type="ChEBI" id="CHEBI:60240"/>
    </cofactor>
</comment>
<keyword evidence="8" id="KW-1185">Reference proteome</keyword>
<dbReference type="RefSeq" id="WP_258568175.1">
    <property type="nucleotide sequence ID" value="NZ_CP092900.1"/>
</dbReference>
<comment type="function">
    <text evidence="6">Involved in the regulation of the intracellular balance of NAD and NADP, and is a key enzyme in the biosynthesis of NADP. Catalyzes specifically the phosphorylation on 2'-hydroxyl of the adenosine moiety of NAD to yield NADP.</text>
</comment>
<keyword evidence="2 6" id="KW-0418">Kinase</keyword>
<comment type="caution">
    <text evidence="6">Lacks conserved residue(s) required for the propagation of feature annotation.</text>
</comment>
<keyword evidence="6" id="KW-0547">Nucleotide-binding</keyword>
<gene>
    <name evidence="6" type="primary">nadK</name>
    <name evidence="7" type="ORF">MMH89_04060</name>
</gene>
<dbReference type="InterPro" id="IPR016064">
    <property type="entry name" value="NAD/diacylglycerol_kinase_sf"/>
</dbReference>
<evidence type="ECO:0000256" key="2">
    <source>
        <dbReference type="ARBA" id="ARBA00022777"/>
    </source>
</evidence>
<evidence type="ECO:0000256" key="5">
    <source>
        <dbReference type="ARBA" id="ARBA00047925"/>
    </source>
</evidence>
<comment type="catalytic activity">
    <reaction evidence="5 6">
        <text>NAD(+) + ATP = ADP + NADP(+) + H(+)</text>
        <dbReference type="Rhea" id="RHEA:18629"/>
        <dbReference type="ChEBI" id="CHEBI:15378"/>
        <dbReference type="ChEBI" id="CHEBI:30616"/>
        <dbReference type="ChEBI" id="CHEBI:57540"/>
        <dbReference type="ChEBI" id="CHEBI:58349"/>
        <dbReference type="ChEBI" id="CHEBI:456216"/>
        <dbReference type="EC" id="2.7.1.23"/>
    </reaction>
</comment>
<evidence type="ECO:0000256" key="4">
    <source>
        <dbReference type="ARBA" id="ARBA00023027"/>
    </source>
</evidence>
<dbReference type="Gene3D" id="2.60.200.30">
    <property type="entry name" value="Probable inorganic polyphosphate/atp-NAD kinase, domain 2"/>
    <property type="match status" value="1"/>
</dbReference>
<keyword evidence="3 6" id="KW-0521">NADP</keyword>
<keyword evidence="6" id="KW-0963">Cytoplasm</keyword>
<reference evidence="7 8" key="1">
    <citation type="journal article" date="2022" name="Nat. Microbiol.">
        <title>The microbiome of a bacterivorous marine choanoflagellate contains a resource-demanding obligate bacterial associate.</title>
        <authorList>
            <person name="Needham D.M."/>
            <person name="Poirier C."/>
            <person name="Bachy C."/>
            <person name="George E.E."/>
            <person name="Wilken S."/>
            <person name="Yung C.C.M."/>
            <person name="Limardo A.J."/>
            <person name="Morando M."/>
            <person name="Sudek L."/>
            <person name="Malmstrom R.R."/>
            <person name="Keeling P.J."/>
            <person name="Santoro A.E."/>
            <person name="Worden A.Z."/>
        </authorList>
    </citation>
    <scope>NUCLEOTIDE SEQUENCE [LARGE SCALE GENOMIC DNA]</scope>
    <source>
        <strain evidence="7 8">Comchoano-1</strain>
    </source>
</reference>
<dbReference type="InterPro" id="IPR017438">
    <property type="entry name" value="ATP-NAD_kinase_N"/>
</dbReference>
<protein>
    <recommendedName>
        <fullName evidence="6">NAD kinase</fullName>
        <ecNumber evidence="6">2.7.1.23</ecNumber>
    </recommendedName>
    <alternativeName>
        <fullName evidence="6">ATP-dependent NAD kinase</fullName>
    </alternativeName>
</protein>
<feature type="active site" description="Proton acceptor" evidence="6">
    <location>
        <position position="51"/>
    </location>
</feature>
<organism evidence="7 8">
    <name type="scientific">Candidatus Comchoanobacter bicostacola</name>
    <dbReference type="NCBI Taxonomy" id="2919598"/>
    <lineage>
        <taxon>Bacteria</taxon>
        <taxon>Pseudomonadati</taxon>
        <taxon>Pseudomonadota</taxon>
        <taxon>Gammaproteobacteria</taxon>
        <taxon>Candidatus Comchoanobacterales</taxon>
        <taxon>Candidatus Comchoanobacteraceae</taxon>
        <taxon>Candidatus Comchoanobacter</taxon>
    </lineage>
</organism>
<dbReference type="Pfam" id="PF20143">
    <property type="entry name" value="NAD_kinase_C"/>
    <property type="match status" value="1"/>
</dbReference>
<dbReference type="InterPro" id="IPR002504">
    <property type="entry name" value="NADK"/>
</dbReference>
<keyword evidence="6" id="KW-0067">ATP-binding</keyword>
<dbReference type="Pfam" id="PF01513">
    <property type="entry name" value="NAD_kinase"/>
    <property type="match status" value="1"/>
</dbReference>
<feature type="binding site" evidence="6">
    <location>
        <position position="56"/>
    </location>
    <ligand>
        <name>NAD(+)</name>
        <dbReference type="ChEBI" id="CHEBI:57540"/>
    </ligand>
</feature>
<feature type="binding site" evidence="6">
    <location>
        <position position="150"/>
    </location>
    <ligand>
        <name>NAD(+)</name>
        <dbReference type="ChEBI" id="CHEBI:57540"/>
    </ligand>
</feature>
<dbReference type="GO" id="GO:0016301">
    <property type="term" value="F:kinase activity"/>
    <property type="evidence" value="ECO:0007669"/>
    <property type="project" value="UniProtKB-KW"/>
</dbReference>
<evidence type="ECO:0000256" key="1">
    <source>
        <dbReference type="ARBA" id="ARBA00022679"/>
    </source>
</evidence>
<dbReference type="Gene3D" id="3.40.50.10330">
    <property type="entry name" value="Probable inorganic polyphosphate/atp-NAD kinase, domain 1"/>
    <property type="match status" value="1"/>
</dbReference>
<keyword evidence="4 6" id="KW-0520">NAD</keyword>
<comment type="similarity">
    <text evidence="6">Belongs to the NAD kinase family.</text>
</comment>
<feature type="binding site" evidence="6">
    <location>
        <begin position="51"/>
        <end position="52"/>
    </location>
    <ligand>
        <name>NAD(+)</name>
        <dbReference type="ChEBI" id="CHEBI:57540"/>
    </ligand>
</feature>
<comment type="subcellular location">
    <subcellularLocation>
        <location evidence="6">Cytoplasm</location>
    </subcellularLocation>
</comment>
<dbReference type="EC" id="2.7.1.23" evidence="6"/>
<dbReference type="SUPFAM" id="SSF111331">
    <property type="entry name" value="NAD kinase/diacylglycerol kinase-like"/>
    <property type="match status" value="1"/>
</dbReference>
<dbReference type="Proteomes" id="UP001055955">
    <property type="component" value="Chromosome"/>
</dbReference>
<evidence type="ECO:0000313" key="7">
    <source>
        <dbReference type="EMBL" id="UTC24392.1"/>
    </source>
</evidence>
<feature type="binding site" evidence="6">
    <location>
        <position position="131"/>
    </location>
    <ligand>
        <name>NAD(+)</name>
        <dbReference type="ChEBI" id="CHEBI:57540"/>
    </ligand>
</feature>
<keyword evidence="1 6" id="KW-0808">Transferase</keyword>
<accession>A0ABY5DK85</accession>